<dbReference type="SUPFAM" id="SSF48452">
    <property type="entry name" value="TPR-like"/>
    <property type="match status" value="1"/>
</dbReference>
<dbReference type="Pfam" id="PF13414">
    <property type="entry name" value="TPR_11"/>
    <property type="match status" value="1"/>
</dbReference>
<dbReference type="PROSITE" id="PS50005">
    <property type="entry name" value="TPR"/>
    <property type="match status" value="1"/>
</dbReference>
<organism evidence="5">
    <name type="scientific">Palpitomonas bilix</name>
    <dbReference type="NCBI Taxonomy" id="652834"/>
    <lineage>
        <taxon>Eukaryota</taxon>
        <taxon>Eukaryota incertae sedis</taxon>
    </lineage>
</organism>
<feature type="repeat" description="TPR" evidence="3">
    <location>
        <begin position="142"/>
        <end position="175"/>
    </location>
</feature>
<sequence>MDHKTVAKCIIHFLSDFAQKAGGSDSMELALDVITEAFDVTLEESVDAPSVEHGLPAVIEAGLKALKNGEDRAPASHKLPADKTFEDFLELLKERNYFGDAQPGSEDYTQKMESAREKYEGRYGKAEETQDRQPTSAELSLAEQKKAEGNTALAEGKFNEAVGKYTEAIELNPSSAIYYCNRAAAYLRLRQPNEAVADCREGLKRDPTYVKGYNRLGSALCEIGKYQEAIDDGFQKALNIDPANQAAIDGLNKAKTMLPQTGGSQGAGAPGGNPLGGNMDLGALFNNPDLVNMAQQAMQNPALASMAQNLMQNPGALGGLANMFGSAFGGGAGGGGQGQGGEQQN</sequence>
<dbReference type="GO" id="GO:0016020">
    <property type="term" value="C:membrane"/>
    <property type="evidence" value="ECO:0007669"/>
    <property type="project" value="TreeGrafter"/>
</dbReference>
<proteinExistence type="predicted"/>
<dbReference type="PANTHER" id="PTHR45831">
    <property type="entry name" value="LD24721P"/>
    <property type="match status" value="1"/>
</dbReference>
<accession>A0A7S3G0U8</accession>
<dbReference type="InterPro" id="IPR011990">
    <property type="entry name" value="TPR-like_helical_dom_sf"/>
</dbReference>
<evidence type="ECO:0000313" key="5">
    <source>
        <dbReference type="EMBL" id="CAE0239778.1"/>
    </source>
</evidence>
<dbReference type="PANTHER" id="PTHR45831:SF2">
    <property type="entry name" value="LD24721P"/>
    <property type="match status" value="1"/>
</dbReference>
<dbReference type="GO" id="GO:0006620">
    <property type="term" value="P:post-translational protein targeting to endoplasmic reticulum membrane"/>
    <property type="evidence" value="ECO:0007669"/>
    <property type="project" value="TreeGrafter"/>
</dbReference>
<dbReference type="Gene3D" id="1.25.40.10">
    <property type="entry name" value="Tetratricopeptide repeat domain"/>
    <property type="match status" value="1"/>
</dbReference>
<dbReference type="GO" id="GO:0060090">
    <property type="term" value="F:molecular adaptor activity"/>
    <property type="evidence" value="ECO:0007669"/>
    <property type="project" value="TreeGrafter"/>
</dbReference>
<evidence type="ECO:0008006" key="6">
    <source>
        <dbReference type="Google" id="ProtNLM"/>
    </source>
</evidence>
<dbReference type="InterPro" id="IPR019734">
    <property type="entry name" value="TPR_rpt"/>
</dbReference>
<dbReference type="AlphaFoldDB" id="A0A7S3G0U8"/>
<keyword evidence="2 3" id="KW-0802">TPR repeat</keyword>
<dbReference type="EMBL" id="HBIB01003002">
    <property type="protein sequence ID" value="CAE0239778.1"/>
    <property type="molecule type" value="Transcribed_RNA"/>
</dbReference>
<dbReference type="Pfam" id="PF13431">
    <property type="entry name" value="TPR_17"/>
    <property type="match status" value="1"/>
</dbReference>
<evidence type="ECO:0000256" key="2">
    <source>
        <dbReference type="ARBA" id="ARBA00022803"/>
    </source>
</evidence>
<dbReference type="InterPro" id="IPR047150">
    <property type="entry name" value="SGT"/>
</dbReference>
<feature type="compositionally biased region" description="Basic and acidic residues" evidence="4">
    <location>
        <begin position="118"/>
        <end position="131"/>
    </location>
</feature>
<feature type="region of interest" description="Disordered" evidence="4">
    <location>
        <begin position="118"/>
        <end position="140"/>
    </location>
</feature>
<gene>
    <name evidence="5" type="ORF">PBIL07802_LOCUS1929</name>
</gene>
<evidence type="ECO:0000256" key="1">
    <source>
        <dbReference type="ARBA" id="ARBA00022737"/>
    </source>
</evidence>
<protein>
    <recommendedName>
        <fullName evidence="6">SGTA homodimerisation domain-containing protein</fullName>
    </recommendedName>
</protein>
<evidence type="ECO:0000256" key="4">
    <source>
        <dbReference type="SAM" id="MobiDB-lite"/>
    </source>
</evidence>
<keyword evidence="1" id="KW-0677">Repeat</keyword>
<dbReference type="SMART" id="SM00028">
    <property type="entry name" value="TPR"/>
    <property type="match status" value="3"/>
</dbReference>
<reference evidence="5" key="1">
    <citation type="submission" date="2021-01" db="EMBL/GenBank/DDBJ databases">
        <authorList>
            <person name="Corre E."/>
            <person name="Pelletier E."/>
            <person name="Niang G."/>
            <person name="Scheremetjew M."/>
            <person name="Finn R."/>
            <person name="Kale V."/>
            <person name="Holt S."/>
            <person name="Cochrane G."/>
            <person name="Meng A."/>
            <person name="Brown T."/>
            <person name="Cohen L."/>
        </authorList>
    </citation>
    <scope>NUCLEOTIDE SEQUENCE</scope>
    <source>
        <strain evidence="5">NIES-2562</strain>
    </source>
</reference>
<name>A0A7S3G0U8_9EUKA</name>
<evidence type="ECO:0000256" key="3">
    <source>
        <dbReference type="PROSITE-ProRule" id="PRU00339"/>
    </source>
</evidence>
<dbReference type="GO" id="GO:0072380">
    <property type="term" value="C:TRC complex"/>
    <property type="evidence" value="ECO:0007669"/>
    <property type="project" value="TreeGrafter"/>
</dbReference>